<gene>
    <name evidence="1" type="ORF">AGERDE_LOCUS3500</name>
</gene>
<proteinExistence type="predicted"/>
<accession>A0A9N8ZFJ1</accession>
<dbReference type="Proteomes" id="UP000789831">
    <property type="component" value="Unassembled WGS sequence"/>
</dbReference>
<reference evidence="1" key="1">
    <citation type="submission" date="2021-06" db="EMBL/GenBank/DDBJ databases">
        <authorList>
            <person name="Kallberg Y."/>
            <person name="Tangrot J."/>
            <person name="Rosling A."/>
        </authorList>
    </citation>
    <scope>NUCLEOTIDE SEQUENCE</scope>
    <source>
        <strain evidence="1">MT106</strain>
    </source>
</reference>
<evidence type="ECO:0000313" key="1">
    <source>
        <dbReference type="EMBL" id="CAG8486266.1"/>
    </source>
</evidence>
<dbReference type="EMBL" id="CAJVPL010000348">
    <property type="protein sequence ID" value="CAG8486266.1"/>
    <property type="molecule type" value="Genomic_DNA"/>
</dbReference>
<name>A0A9N8ZFJ1_9GLOM</name>
<organism evidence="1 2">
    <name type="scientific">Ambispora gerdemannii</name>
    <dbReference type="NCBI Taxonomy" id="144530"/>
    <lineage>
        <taxon>Eukaryota</taxon>
        <taxon>Fungi</taxon>
        <taxon>Fungi incertae sedis</taxon>
        <taxon>Mucoromycota</taxon>
        <taxon>Glomeromycotina</taxon>
        <taxon>Glomeromycetes</taxon>
        <taxon>Archaeosporales</taxon>
        <taxon>Ambisporaceae</taxon>
        <taxon>Ambispora</taxon>
    </lineage>
</organism>
<keyword evidence="2" id="KW-1185">Reference proteome</keyword>
<dbReference type="AlphaFoldDB" id="A0A9N8ZFJ1"/>
<comment type="caution">
    <text evidence="1">The sequence shown here is derived from an EMBL/GenBank/DDBJ whole genome shotgun (WGS) entry which is preliminary data.</text>
</comment>
<sequence length="124" mass="13790">MSRDFKSQNKTKSREKTPAAIGIANIYYKDKPQEIQSNTTYYGIDNAIRMKSDERIDLVRIFDNDSIATSVALAIEIGRSDCASAALSDEAPRLCNHLTFSVFISGDTSANTFQYQFALQLPSP</sequence>
<protein>
    <submittedName>
        <fullName evidence="1">9531_t:CDS:1</fullName>
    </submittedName>
</protein>
<evidence type="ECO:0000313" key="2">
    <source>
        <dbReference type="Proteomes" id="UP000789831"/>
    </source>
</evidence>